<dbReference type="PANTHER" id="PTHR30093:SF44">
    <property type="entry name" value="TYPE II SECRETION SYSTEM CORE PROTEIN G"/>
    <property type="match status" value="1"/>
</dbReference>
<evidence type="ECO:0000256" key="3">
    <source>
        <dbReference type="ARBA" id="ARBA00022692"/>
    </source>
</evidence>
<sequence>MKNKPNKADSSLIGKCFSLIELLVVIAIIAILASMLLPALNKARSRAHDIACKNNLKQLGNLVVMYSGDYNGYVQTKIGDYGWTNSAFGTMLSPYASGWDQDNGGPVEGDGIRKVGYCPGDTNKNFYCPSYDTFAAVALFFPNAYKTGWDQDREAGATFWGKIDKLGKSGNVRASFALIADNPVGQYHISGHSIWLNYWRVDGSVHAFRDHEGKLPLSGDRGYWSVADKDAFSFCWQKMSDWQLLFYY</sequence>
<dbReference type="GO" id="GO:0016020">
    <property type="term" value="C:membrane"/>
    <property type="evidence" value="ECO:0007669"/>
    <property type="project" value="UniProtKB-SubCell"/>
</dbReference>
<evidence type="ECO:0000256" key="1">
    <source>
        <dbReference type="ARBA" id="ARBA00004167"/>
    </source>
</evidence>
<keyword evidence="5 6" id="KW-0472">Membrane</keyword>
<comment type="subcellular location">
    <subcellularLocation>
        <location evidence="1">Membrane</location>
        <topology evidence="1">Single-pass membrane protein</topology>
    </subcellularLocation>
</comment>
<accession>A0A848AQZ7</accession>
<evidence type="ECO:0000313" key="7">
    <source>
        <dbReference type="EMBL" id="NMD85508.1"/>
    </source>
</evidence>
<comment type="caution">
    <text evidence="7">The sequence shown here is derived from an EMBL/GenBank/DDBJ whole genome shotgun (WGS) entry which is preliminary data.</text>
</comment>
<evidence type="ECO:0000256" key="4">
    <source>
        <dbReference type="ARBA" id="ARBA00022989"/>
    </source>
</evidence>
<dbReference type="SUPFAM" id="SSF54523">
    <property type="entry name" value="Pili subunits"/>
    <property type="match status" value="1"/>
</dbReference>
<dbReference type="Proteomes" id="UP000576225">
    <property type="component" value="Unassembled WGS sequence"/>
</dbReference>
<dbReference type="RefSeq" id="WP_168961519.1">
    <property type="nucleotide sequence ID" value="NZ_JABAEW010000003.1"/>
</dbReference>
<dbReference type="Gene3D" id="3.30.700.10">
    <property type="entry name" value="Glycoprotein, Type 4 Pilin"/>
    <property type="match status" value="1"/>
</dbReference>
<evidence type="ECO:0000313" key="8">
    <source>
        <dbReference type="Proteomes" id="UP000576225"/>
    </source>
</evidence>
<protein>
    <submittedName>
        <fullName evidence="7">Prepilin-type N-terminal cleavage/methylation domain-containing protein</fullName>
    </submittedName>
</protein>
<keyword evidence="4 6" id="KW-1133">Transmembrane helix</keyword>
<reference evidence="7 8" key="1">
    <citation type="submission" date="2020-04" db="EMBL/GenBank/DDBJ databases">
        <authorList>
            <person name="Hitch T.C.A."/>
            <person name="Wylensek D."/>
            <person name="Clavel T."/>
        </authorList>
    </citation>
    <scope>NUCLEOTIDE SEQUENCE [LARGE SCALE GENOMIC DNA]</scope>
    <source>
        <strain evidence="7 8">COR2-253-APC-1A</strain>
    </source>
</reference>
<feature type="transmembrane region" description="Helical" evidence="6">
    <location>
        <begin position="12"/>
        <end position="37"/>
    </location>
</feature>
<evidence type="ECO:0000256" key="2">
    <source>
        <dbReference type="ARBA" id="ARBA00022481"/>
    </source>
</evidence>
<dbReference type="InterPro" id="IPR045584">
    <property type="entry name" value="Pilin-like"/>
</dbReference>
<dbReference type="AlphaFoldDB" id="A0A848AQZ7"/>
<evidence type="ECO:0000256" key="6">
    <source>
        <dbReference type="SAM" id="Phobius"/>
    </source>
</evidence>
<name>A0A848AQZ7_9BACT</name>
<proteinExistence type="predicted"/>
<keyword evidence="2" id="KW-0488">Methylation</keyword>
<dbReference type="InterPro" id="IPR012902">
    <property type="entry name" value="N_methyl_site"/>
</dbReference>
<evidence type="ECO:0000256" key="5">
    <source>
        <dbReference type="ARBA" id="ARBA00023136"/>
    </source>
</evidence>
<organism evidence="7 8">
    <name type="scientific">Victivallis vadensis</name>
    <dbReference type="NCBI Taxonomy" id="172901"/>
    <lineage>
        <taxon>Bacteria</taxon>
        <taxon>Pseudomonadati</taxon>
        <taxon>Lentisphaerota</taxon>
        <taxon>Lentisphaeria</taxon>
        <taxon>Victivallales</taxon>
        <taxon>Victivallaceae</taxon>
        <taxon>Victivallis</taxon>
    </lineage>
</organism>
<dbReference type="NCBIfam" id="TIGR02532">
    <property type="entry name" value="IV_pilin_GFxxxE"/>
    <property type="match status" value="1"/>
</dbReference>
<dbReference type="PANTHER" id="PTHR30093">
    <property type="entry name" value="GENERAL SECRETION PATHWAY PROTEIN G"/>
    <property type="match status" value="1"/>
</dbReference>
<gene>
    <name evidence="7" type="ORF">HF882_02810</name>
</gene>
<keyword evidence="3 6" id="KW-0812">Transmembrane</keyword>
<dbReference type="EMBL" id="JABAEW010000003">
    <property type="protein sequence ID" value="NMD85508.1"/>
    <property type="molecule type" value="Genomic_DNA"/>
</dbReference>